<dbReference type="InterPro" id="IPR002314">
    <property type="entry name" value="aa-tRNA-synt_IIb"/>
</dbReference>
<proteinExistence type="predicted"/>
<dbReference type="SUPFAM" id="SSF55681">
    <property type="entry name" value="Class II aaRS and biotin synthetases"/>
    <property type="match status" value="1"/>
</dbReference>
<reference evidence="8 9" key="1">
    <citation type="journal article" date="2014" name="Genome Announc.">
        <title>Draft Genome Sequence of Cytophaga fermentans JCM 21142T, a Facultative Anaerobe Isolated from Marine Mud.</title>
        <authorList>
            <person name="Starns D."/>
            <person name="Oshima K."/>
            <person name="Suda W."/>
            <person name="Iino T."/>
            <person name="Yuki M."/>
            <person name="Inoue J."/>
            <person name="Kitamura K."/>
            <person name="Iida T."/>
            <person name="Darby A."/>
            <person name="Hattori M."/>
            <person name="Ohkuma M."/>
        </authorList>
    </citation>
    <scope>NUCLEOTIDE SEQUENCE [LARGE SCALE GENOMIC DNA]</scope>
    <source>
        <strain evidence="8 9">JCM 21142</strain>
    </source>
</reference>
<evidence type="ECO:0000313" key="9">
    <source>
        <dbReference type="Proteomes" id="UP000019402"/>
    </source>
</evidence>
<evidence type="ECO:0000313" key="8">
    <source>
        <dbReference type="EMBL" id="GAF02234.1"/>
    </source>
</evidence>
<comment type="caution">
    <text evidence="8">The sequence shown here is derived from an EMBL/GenBank/DDBJ whole genome shotgun (WGS) entry which is preliminary data.</text>
</comment>
<dbReference type="InterPro" id="IPR006195">
    <property type="entry name" value="aa-tRNA-synth_II"/>
</dbReference>
<accession>W7YI56</accession>
<keyword evidence="1" id="KW-0963">Cytoplasm</keyword>
<feature type="domain" description="Aminoacyl-transfer RNA synthetases class-II family profile" evidence="7">
    <location>
        <begin position="27"/>
        <end position="189"/>
    </location>
</feature>
<keyword evidence="6" id="KW-0030">Aminoacyl-tRNA synthetase</keyword>
<evidence type="ECO:0000256" key="6">
    <source>
        <dbReference type="ARBA" id="ARBA00023146"/>
    </source>
</evidence>
<dbReference type="PROSITE" id="PS50862">
    <property type="entry name" value="AA_TRNA_LIGASE_II"/>
    <property type="match status" value="1"/>
</dbReference>
<dbReference type="InterPro" id="IPR004499">
    <property type="entry name" value="Pro-tRNA-ligase_IIa_arc-type"/>
</dbReference>
<dbReference type="GO" id="GO:0005524">
    <property type="term" value="F:ATP binding"/>
    <property type="evidence" value="ECO:0007669"/>
    <property type="project" value="UniProtKB-KW"/>
</dbReference>
<gene>
    <name evidence="8" type="ORF">JCM21142_3863</name>
</gene>
<dbReference type="Proteomes" id="UP000019402">
    <property type="component" value="Unassembled WGS sequence"/>
</dbReference>
<keyword evidence="9" id="KW-1185">Reference proteome</keyword>
<protein>
    <submittedName>
        <fullName evidence="8">Proline-tRNA ligase</fullName>
    </submittedName>
</protein>
<evidence type="ECO:0000256" key="2">
    <source>
        <dbReference type="ARBA" id="ARBA00022598"/>
    </source>
</evidence>
<dbReference type="EMBL" id="BAMD01000007">
    <property type="protein sequence ID" value="GAF02234.1"/>
    <property type="molecule type" value="Genomic_DNA"/>
</dbReference>
<dbReference type="GO" id="GO:0017101">
    <property type="term" value="C:aminoacyl-tRNA synthetase multienzyme complex"/>
    <property type="evidence" value="ECO:0007669"/>
    <property type="project" value="TreeGrafter"/>
</dbReference>
<evidence type="ECO:0000256" key="1">
    <source>
        <dbReference type="ARBA" id="ARBA00022490"/>
    </source>
</evidence>
<name>W7YI56_9BACT</name>
<dbReference type="Gene3D" id="3.30.930.10">
    <property type="entry name" value="Bira Bifunctional Protein, Domain 2"/>
    <property type="match status" value="1"/>
</dbReference>
<evidence type="ECO:0000259" key="7">
    <source>
        <dbReference type="PROSITE" id="PS50862"/>
    </source>
</evidence>
<dbReference type="PANTHER" id="PTHR43382">
    <property type="entry name" value="PROLYL-TRNA SYNTHETASE"/>
    <property type="match status" value="1"/>
</dbReference>
<organism evidence="8 9">
    <name type="scientific">Saccharicrinis fermentans DSM 9555 = JCM 21142</name>
    <dbReference type="NCBI Taxonomy" id="869213"/>
    <lineage>
        <taxon>Bacteria</taxon>
        <taxon>Pseudomonadati</taxon>
        <taxon>Bacteroidota</taxon>
        <taxon>Bacteroidia</taxon>
        <taxon>Marinilabiliales</taxon>
        <taxon>Marinilabiliaceae</taxon>
        <taxon>Saccharicrinis</taxon>
    </lineage>
</organism>
<dbReference type="GO" id="GO:0005737">
    <property type="term" value="C:cytoplasm"/>
    <property type="evidence" value="ECO:0007669"/>
    <property type="project" value="InterPro"/>
</dbReference>
<dbReference type="GO" id="GO:0006433">
    <property type="term" value="P:prolyl-tRNA aminoacylation"/>
    <property type="evidence" value="ECO:0007669"/>
    <property type="project" value="InterPro"/>
</dbReference>
<keyword evidence="2 8" id="KW-0436">Ligase</keyword>
<keyword evidence="4" id="KW-0067">ATP-binding</keyword>
<dbReference type="PANTHER" id="PTHR43382:SF2">
    <property type="entry name" value="BIFUNCTIONAL GLUTAMATE_PROLINE--TRNA LIGASE"/>
    <property type="match status" value="1"/>
</dbReference>
<evidence type="ECO:0000256" key="4">
    <source>
        <dbReference type="ARBA" id="ARBA00022840"/>
    </source>
</evidence>
<dbReference type="Pfam" id="PF00587">
    <property type="entry name" value="tRNA-synt_2b"/>
    <property type="match status" value="1"/>
</dbReference>
<evidence type="ECO:0000256" key="5">
    <source>
        <dbReference type="ARBA" id="ARBA00022917"/>
    </source>
</evidence>
<evidence type="ECO:0000256" key="3">
    <source>
        <dbReference type="ARBA" id="ARBA00022741"/>
    </source>
</evidence>
<dbReference type="eggNOG" id="COG0442">
    <property type="taxonomic scope" value="Bacteria"/>
</dbReference>
<dbReference type="GO" id="GO:0004827">
    <property type="term" value="F:proline-tRNA ligase activity"/>
    <property type="evidence" value="ECO:0007669"/>
    <property type="project" value="InterPro"/>
</dbReference>
<dbReference type="InterPro" id="IPR045864">
    <property type="entry name" value="aa-tRNA-synth_II/BPL/LPL"/>
</dbReference>
<dbReference type="AlphaFoldDB" id="W7YI56"/>
<keyword evidence="3" id="KW-0547">Nucleotide-binding</keyword>
<sequence>MAKGLTKRSVDYSQWYNELVMKADLAENSAVRGCMVIKPYGYAIWEKMQQQLDKMFKDTGHENAYFPLFIPKSFFSKEADHVEGFAKECAVVTHYRLKNDPDGNGVVVDPDAKLEEELIVRPTSETIIWNTYKNWIQSYRDLPIKCNQWANVVRWEMRTRLFLRTAEFLWQEGHTLMQPSKRHWRKQRP</sequence>
<keyword evidence="5" id="KW-0648">Protein biosynthesis</keyword>